<dbReference type="RefSeq" id="XP_007769757.1">
    <property type="nucleotide sequence ID" value="XM_007771567.1"/>
</dbReference>
<dbReference type="KEGG" id="cput:CONPUDRAFT_58518"/>
<protein>
    <submittedName>
        <fullName evidence="1">Uncharacterized protein</fullName>
    </submittedName>
</protein>
<sequence>LVVMCLLELTKLQMSGLGYKMCTQITKVFKSHAIATQHTLEQYNKLADKMKPPCLHLLWDNIVDCFFLAGFSLPCKTNLEILAKWWANPPCCMLAAQHFDSHCVEKITQCNVEILQLLTKIYDDQVDMPLAIKRINMTDLALATEAQ</sequence>
<proteinExistence type="predicted"/>
<organism evidence="1 2">
    <name type="scientific">Coniophora puteana (strain RWD-64-598)</name>
    <name type="common">Brown rot fungus</name>
    <dbReference type="NCBI Taxonomy" id="741705"/>
    <lineage>
        <taxon>Eukaryota</taxon>
        <taxon>Fungi</taxon>
        <taxon>Dikarya</taxon>
        <taxon>Basidiomycota</taxon>
        <taxon>Agaricomycotina</taxon>
        <taxon>Agaricomycetes</taxon>
        <taxon>Agaricomycetidae</taxon>
        <taxon>Boletales</taxon>
        <taxon>Coniophorineae</taxon>
        <taxon>Coniophoraceae</taxon>
        <taxon>Coniophora</taxon>
    </lineage>
</organism>
<accession>A0A5M3MLW0</accession>
<reference evidence="2" key="1">
    <citation type="journal article" date="2012" name="Science">
        <title>The Paleozoic origin of enzymatic lignin decomposition reconstructed from 31 fungal genomes.</title>
        <authorList>
            <person name="Floudas D."/>
            <person name="Binder M."/>
            <person name="Riley R."/>
            <person name="Barry K."/>
            <person name="Blanchette R.A."/>
            <person name="Henrissat B."/>
            <person name="Martinez A.T."/>
            <person name="Otillar R."/>
            <person name="Spatafora J.W."/>
            <person name="Yadav J.S."/>
            <person name="Aerts A."/>
            <person name="Benoit I."/>
            <person name="Boyd A."/>
            <person name="Carlson A."/>
            <person name="Copeland A."/>
            <person name="Coutinho P.M."/>
            <person name="de Vries R.P."/>
            <person name="Ferreira P."/>
            <person name="Findley K."/>
            <person name="Foster B."/>
            <person name="Gaskell J."/>
            <person name="Glotzer D."/>
            <person name="Gorecki P."/>
            <person name="Heitman J."/>
            <person name="Hesse C."/>
            <person name="Hori C."/>
            <person name="Igarashi K."/>
            <person name="Jurgens J.A."/>
            <person name="Kallen N."/>
            <person name="Kersten P."/>
            <person name="Kohler A."/>
            <person name="Kuees U."/>
            <person name="Kumar T.K.A."/>
            <person name="Kuo A."/>
            <person name="LaButti K."/>
            <person name="Larrondo L.F."/>
            <person name="Lindquist E."/>
            <person name="Ling A."/>
            <person name="Lombard V."/>
            <person name="Lucas S."/>
            <person name="Lundell T."/>
            <person name="Martin R."/>
            <person name="McLaughlin D.J."/>
            <person name="Morgenstern I."/>
            <person name="Morin E."/>
            <person name="Murat C."/>
            <person name="Nagy L.G."/>
            <person name="Nolan M."/>
            <person name="Ohm R.A."/>
            <person name="Patyshakuliyeva A."/>
            <person name="Rokas A."/>
            <person name="Ruiz-Duenas F.J."/>
            <person name="Sabat G."/>
            <person name="Salamov A."/>
            <person name="Samejima M."/>
            <person name="Schmutz J."/>
            <person name="Slot J.C."/>
            <person name="St John F."/>
            <person name="Stenlid J."/>
            <person name="Sun H."/>
            <person name="Sun S."/>
            <person name="Syed K."/>
            <person name="Tsang A."/>
            <person name="Wiebenga A."/>
            <person name="Young D."/>
            <person name="Pisabarro A."/>
            <person name="Eastwood D.C."/>
            <person name="Martin F."/>
            <person name="Cullen D."/>
            <person name="Grigoriev I.V."/>
            <person name="Hibbett D.S."/>
        </authorList>
    </citation>
    <scope>NUCLEOTIDE SEQUENCE [LARGE SCALE GENOMIC DNA]</scope>
    <source>
        <strain evidence="2">RWD-64-598 SS2</strain>
    </source>
</reference>
<evidence type="ECO:0000313" key="2">
    <source>
        <dbReference type="Proteomes" id="UP000053558"/>
    </source>
</evidence>
<evidence type="ECO:0000313" key="1">
    <source>
        <dbReference type="EMBL" id="EIW80103.1"/>
    </source>
</evidence>
<feature type="non-terminal residue" evidence="1">
    <location>
        <position position="1"/>
    </location>
</feature>
<name>A0A5M3MLW0_CONPW</name>
<dbReference type="AlphaFoldDB" id="A0A5M3MLW0"/>
<dbReference type="Proteomes" id="UP000053558">
    <property type="component" value="Unassembled WGS sequence"/>
</dbReference>
<gene>
    <name evidence="1" type="ORF">CONPUDRAFT_58518</name>
</gene>
<dbReference type="OrthoDB" id="3249713at2759"/>
<comment type="caution">
    <text evidence="1">The sequence shown here is derived from an EMBL/GenBank/DDBJ whole genome shotgun (WGS) entry which is preliminary data.</text>
</comment>
<dbReference type="EMBL" id="JH711580">
    <property type="protein sequence ID" value="EIW80103.1"/>
    <property type="molecule type" value="Genomic_DNA"/>
</dbReference>
<keyword evidence="2" id="KW-1185">Reference proteome</keyword>
<dbReference type="GeneID" id="19207950"/>